<feature type="domain" description="MULE transposase" evidence="1">
    <location>
        <begin position="125"/>
        <end position="184"/>
    </location>
</feature>
<dbReference type="EMBL" id="AGCT01061944">
    <property type="protein sequence ID" value="KYP78825.1"/>
    <property type="molecule type" value="Genomic_DNA"/>
</dbReference>
<dbReference type="PANTHER" id="PTHR31973">
    <property type="entry name" value="POLYPROTEIN, PUTATIVE-RELATED"/>
    <property type="match status" value="1"/>
</dbReference>
<organism evidence="2 3">
    <name type="scientific">Cajanus cajan</name>
    <name type="common">Pigeon pea</name>
    <name type="synonym">Cajanus indicus</name>
    <dbReference type="NCBI Taxonomy" id="3821"/>
    <lineage>
        <taxon>Eukaryota</taxon>
        <taxon>Viridiplantae</taxon>
        <taxon>Streptophyta</taxon>
        <taxon>Embryophyta</taxon>
        <taxon>Tracheophyta</taxon>
        <taxon>Spermatophyta</taxon>
        <taxon>Magnoliopsida</taxon>
        <taxon>eudicotyledons</taxon>
        <taxon>Gunneridae</taxon>
        <taxon>Pentapetalae</taxon>
        <taxon>rosids</taxon>
        <taxon>fabids</taxon>
        <taxon>Fabales</taxon>
        <taxon>Fabaceae</taxon>
        <taxon>Papilionoideae</taxon>
        <taxon>50 kb inversion clade</taxon>
        <taxon>NPAAA clade</taxon>
        <taxon>indigoferoid/millettioid clade</taxon>
        <taxon>Phaseoleae</taxon>
        <taxon>Cajanus</taxon>
    </lineage>
</organism>
<keyword evidence="3" id="KW-1185">Reference proteome</keyword>
<name>A0A151UHQ7_CAJCA</name>
<dbReference type="AlphaFoldDB" id="A0A151UHQ7"/>
<dbReference type="InterPro" id="IPR018289">
    <property type="entry name" value="MULE_transposase_dom"/>
</dbReference>
<reference evidence="2" key="1">
    <citation type="journal article" date="2012" name="Nat. Biotechnol.">
        <title>Draft genome sequence of pigeonpea (Cajanus cajan), an orphan legume crop of resource-poor farmers.</title>
        <authorList>
            <person name="Varshney R.K."/>
            <person name="Chen W."/>
            <person name="Li Y."/>
            <person name="Bharti A.K."/>
            <person name="Saxena R.K."/>
            <person name="Schlueter J.A."/>
            <person name="Donoghue M.T."/>
            <person name="Azam S."/>
            <person name="Fan G."/>
            <person name="Whaley A.M."/>
            <person name="Farmer A.D."/>
            <person name="Sheridan J."/>
            <person name="Iwata A."/>
            <person name="Tuteja R."/>
            <person name="Penmetsa R.V."/>
            <person name="Wu W."/>
            <person name="Upadhyaya H.D."/>
            <person name="Yang S.P."/>
            <person name="Shah T."/>
            <person name="Saxena K.B."/>
            <person name="Michael T."/>
            <person name="McCombie W.R."/>
            <person name="Yang B."/>
            <person name="Zhang G."/>
            <person name="Yang H."/>
            <person name="Wang J."/>
            <person name="Spillane C."/>
            <person name="Cook D.R."/>
            <person name="May G.D."/>
            <person name="Xu X."/>
            <person name="Jackson S.A."/>
        </authorList>
    </citation>
    <scope>NUCLEOTIDE SEQUENCE [LARGE SCALE GENOMIC DNA]</scope>
</reference>
<gene>
    <name evidence="2" type="ORF">KK1_048627</name>
</gene>
<sequence length="337" mass="40043">GRHTCMNAMLSQDHNKLDSEFIYFCILGMVKEDAFVSISFVQERISRQFNYKASYRKVWKAKQKVISRVFGDWEDSYDLLPRWLDRLEYCQIVSNNVVDAHFYKFHRVFWTFKPICDAFNYTKPIIQIDGTFLYGKYRGTLLIVTTQDDNARVLPIAFTVVDGETFSDWSWFLSNIHSIKSAVVNQNNGWQPPYGYHVYYIRHIASNFNHWFKNVKLKEELIRIDYTTCKHKFVRRLEQFREISSEIRWWIDGISLEKWSLAHNDEGRRYSHMTINLSEARNKILKGARNLPITTLVKCTYVRLVEYLVQRLGQANAELAIGQRYCRNLIDVMHNNQ</sequence>
<dbReference type="Proteomes" id="UP000075243">
    <property type="component" value="Unassembled WGS sequence"/>
</dbReference>
<evidence type="ECO:0000259" key="1">
    <source>
        <dbReference type="Pfam" id="PF10551"/>
    </source>
</evidence>
<protein>
    <recommendedName>
        <fullName evidence="1">MULE transposase domain-containing protein</fullName>
    </recommendedName>
</protein>
<dbReference type="OMA" id="SEIRWWI"/>
<dbReference type="Gramene" id="C.cajan_46559.t">
    <property type="protein sequence ID" value="C.cajan_46559.t"/>
    <property type="gene ID" value="C.cajan_46559"/>
</dbReference>
<dbReference type="STRING" id="3821.A0A151UHQ7"/>
<evidence type="ECO:0000313" key="3">
    <source>
        <dbReference type="Proteomes" id="UP000075243"/>
    </source>
</evidence>
<comment type="caution">
    <text evidence="2">The sequence shown here is derived from an EMBL/GenBank/DDBJ whole genome shotgun (WGS) entry which is preliminary data.</text>
</comment>
<feature type="non-terminal residue" evidence="2">
    <location>
        <position position="1"/>
    </location>
</feature>
<dbReference type="Pfam" id="PF10551">
    <property type="entry name" value="MULE"/>
    <property type="match status" value="1"/>
</dbReference>
<evidence type="ECO:0000313" key="2">
    <source>
        <dbReference type="EMBL" id="KYP78825.1"/>
    </source>
</evidence>
<dbReference type="PANTHER" id="PTHR31973:SF195">
    <property type="entry name" value="MUDR FAMILY TRANSPOSASE"/>
    <property type="match status" value="1"/>
</dbReference>
<proteinExistence type="predicted"/>
<accession>A0A151UHQ7</accession>